<accession>A0A914RZ42</accession>
<name>A0A914RZ42_PAREQ</name>
<reference evidence="2" key="1">
    <citation type="submission" date="2022-11" db="UniProtKB">
        <authorList>
            <consortium name="WormBaseParasite"/>
        </authorList>
    </citation>
    <scope>IDENTIFICATION</scope>
</reference>
<dbReference type="Proteomes" id="UP000887564">
    <property type="component" value="Unplaced"/>
</dbReference>
<sequence>MRVSKDAAAVIDAYRTKFSISDSFYRLSGQMRALTDRKRINPFAALLRKNEKME</sequence>
<evidence type="ECO:0000313" key="2">
    <source>
        <dbReference type="WBParaSite" id="PEQ_0001014901-mRNA-1"/>
    </source>
</evidence>
<organism evidence="1 2">
    <name type="scientific">Parascaris equorum</name>
    <name type="common">Equine roundworm</name>
    <dbReference type="NCBI Taxonomy" id="6256"/>
    <lineage>
        <taxon>Eukaryota</taxon>
        <taxon>Metazoa</taxon>
        <taxon>Ecdysozoa</taxon>
        <taxon>Nematoda</taxon>
        <taxon>Chromadorea</taxon>
        <taxon>Rhabditida</taxon>
        <taxon>Spirurina</taxon>
        <taxon>Ascaridomorpha</taxon>
        <taxon>Ascaridoidea</taxon>
        <taxon>Ascarididae</taxon>
        <taxon>Parascaris</taxon>
    </lineage>
</organism>
<protein>
    <submittedName>
        <fullName evidence="2">Uncharacterized protein</fullName>
    </submittedName>
</protein>
<keyword evidence="1" id="KW-1185">Reference proteome</keyword>
<dbReference type="AlphaFoldDB" id="A0A914RZ42"/>
<evidence type="ECO:0000313" key="1">
    <source>
        <dbReference type="Proteomes" id="UP000887564"/>
    </source>
</evidence>
<proteinExistence type="predicted"/>
<dbReference type="WBParaSite" id="PEQ_0001014901-mRNA-1">
    <property type="protein sequence ID" value="PEQ_0001014901-mRNA-1"/>
    <property type="gene ID" value="PEQ_0001014901"/>
</dbReference>